<dbReference type="InterPro" id="IPR010921">
    <property type="entry name" value="Trp_repressor/repl_initiator"/>
</dbReference>
<reference evidence="1 2" key="1">
    <citation type="submission" date="2019-09" db="EMBL/GenBank/DDBJ databases">
        <title>Segnochrobactrum spirostomi gen. nov., sp. nov., isolated from the ciliate Spirostomum cf. yagiui and description of a novel family, Segnochrobactraceae fam. nov. within the order Rhizobiales of the class Alphaproteobacteria.</title>
        <authorList>
            <person name="Akter S."/>
            <person name="Shazib S.U.A."/>
            <person name="Shin M.K."/>
        </authorList>
    </citation>
    <scope>NUCLEOTIDE SEQUENCE [LARGE SCALE GENOMIC DNA]</scope>
    <source>
        <strain evidence="1 2">Sp-1</strain>
    </source>
</reference>
<dbReference type="PANTHER" id="PTHR37936:SF3">
    <property type="entry name" value="TRANSPOSASE INSC FOR INSERTION ELEMENT IS2A-RELATED"/>
    <property type="match status" value="1"/>
</dbReference>
<dbReference type="SUPFAM" id="SSF48295">
    <property type="entry name" value="TrpR-like"/>
    <property type="match status" value="1"/>
</dbReference>
<evidence type="ECO:0000313" key="2">
    <source>
        <dbReference type="Proteomes" id="UP000332515"/>
    </source>
</evidence>
<dbReference type="GO" id="GO:0043565">
    <property type="term" value="F:sequence-specific DNA binding"/>
    <property type="evidence" value="ECO:0007669"/>
    <property type="project" value="InterPro"/>
</dbReference>
<name>A0A6A7Y2Y7_9HYPH</name>
<organism evidence="1 2">
    <name type="scientific">Segnochrobactrum spirostomi</name>
    <dbReference type="NCBI Taxonomy" id="2608987"/>
    <lineage>
        <taxon>Bacteria</taxon>
        <taxon>Pseudomonadati</taxon>
        <taxon>Pseudomonadota</taxon>
        <taxon>Alphaproteobacteria</taxon>
        <taxon>Hyphomicrobiales</taxon>
        <taxon>Segnochrobactraceae</taxon>
        <taxon>Segnochrobactrum</taxon>
    </lineage>
</organism>
<dbReference type="AlphaFoldDB" id="A0A6A7Y2Y7"/>
<keyword evidence="2" id="KW-1185">Reference proteome</keyword>
<accession>A0A6A7Y2Y7</accession>
<protein>
    <submittedName>
        <fullName evidence="1">Transposase</fullName>
    </submittedName>
</protein>
<dbReference type="GO" id="GO:0004803">
    <property type="term" value="F:transposase activity"/>
    <property type="evidence" value="ECO:0007669"/>
    <property type="project" value="InterPro"/>
</dbReference>
<dbReference type="GO" id="GO:0006313">
    <property type="term" value="P:DNA transposition"/>
    <property type="evidence" value="ECO:0007669"/>
    <property type="project" value="InterPro"/>
</dbReference>
<dbReference type="Pfam" id="PF01527">
    <property type="entry name" value="HTH_Tnp_1"/>
    <property type="match status" value="1"/>
</dbReference>
<sequence length="105" mass="11424">MTISELTLKSSADEPVRRFEVFTGAGHRREWAPEEKARIVPESFQAIATVSEVARRHALSPQQLFTWRPETRKASETVPAFAPAVVAPAVVAPEIAPASKPSATC</sequence>
<gene>
    <name evidence="1" type="ORF">F0357_10520</name>
</gene>
<dbReference type="Proteomes" id="UP000332515">
    <property type="component" value="Unassembled WGS sequence"/>
</dbReference>
<dbReference type="PANTHER" id="PTHR37936">
    <property type="entry name" value="TRANSPOSASE INSC FOR INSERTION ELEMENT IS2A-RELATED"/>
    <property type="match status" value="1"/>
</dbReference>
<evidence type="ECO:0000313" key="1">
    <source>
        <dbReference type="EMBL" id="MQT13075.1"/>
    </source>
</evidence>
<dbReference type="InterPro" id="IPR002514">
    <property type="entry name" value="Transposase_8"/>
</dbReference>
<dbReference type="RefSeq" id="WP_153480863.1">
    <property type="nucleotide sequence ID" value="NZ_VWNA01000001.1"/>
</dbReference>
<comment type="caution">
    <text evidence="1">The sequence shown here is derived from an EMBL/GenBank/DDBJ whole genome shotgun (WGS) entry which is preliminary data.</text>
</comment>
<proteinExistence type="predicted"/>
<dbReference type="EMBL" id="VWNA01000001">
    <property type="protein sequence ID" value="MQT13075.1"/>
    <property type="molecule type" value="Genomic_DNA"/>
</dbReference>